<dbReference type="InterPro" id="IPR001943">
    <property type="entry name" value="UVR_dom"/>
</dbReference>
<dbReference type="AlphaFoldDB" id="A0A6J7HI28"/>
<accession>A0A6J7HI28</accession>
<dbReference type="InterPro" id="IPR036876">
    <property type="entry name" value="UVR_dom_sf"/>
</dbReference>
<dbReference type="PROSITE" id="PS50165">
    <property type="entry name" value="UVRC"/>
    <property type="match status" value="1"/>
</dbReference>
<dbReference type="GO" id="GO:0006289">
    <property type="term" value="P:nucleotide-excision repair"/>
    <property type="evidence" value="ECO:0007669"/>
    <property type="project" value="InterPro"/>
</dbReference>
<feature type="domain" description="UvrC family homology region profile" evidence="9">
    <location>
        <begin position="268"/>
        <end position="515"/>
    </location>
</feature>
<dbReference type="Pfam" id="PF02151">
    <property type="entry name" value="UVR"/>
    <property type="match status" value="1"/>
</dbReference>
<evidence type="ECO:0000256" key="4">
    <source>
        <dbReference type="ARBA" id="ARBA00022881"/>
    </source>
</evidence>
<dbReference type="InterPro" id="IPR004791">
    <property type="entry name" value="UvrC"/>
</dbReference>
<dbReference type="FunFam" id="3.40.1440.10:FF:000001">
    <property type="entry name" value="UvrABC system protein C"/>
    <property type="match status" value="1"/>
</dbReference>
<evidence type="ECO:0000259" key="9">
    <source>
        <dbReference type="PROSITE" id="PS50165"/>
    </source>
</evidence>
<dbReference type="Pfam" id="PF22920">
    <property type="entry name" value="UvrC_RNaseH"/>
    <property type="match status" value="1"/>
</dbReference>
<evidence type="ECO:0000256" key="3">
    <source>
        <dbReference type="ARBA" id="ARBA00022769"/>
    </source>
</evidence>
<dbReference type="InterPro" id="IPR001162">
    <property type="entry name" value="UvrC_RNase_H_dom"/>
</dbReference>
<keyword evidence="3" id="KW-0228">DNA excision</keyword>
<name>A0A6J7HI28_9ZZZZ</name>
<dbReference type="InterPro" id="IPR000305">
    <property type="entry name" value="GIY-YIG_endonuc"/>
</dbReference>
<evidence type="ECO:0000256" key="5">
    <source>
        <dbReference type="ARBA" id="ARBA00023204"/>
    </source>
</evidence>
<dbReference type="InterPro" id="IPR047296">
    <property type="entry name" value="GIY-YIG_UvrC_Cho"/>
</dbReference>
<dbReference type="GO" id="GO:0003677">
    <property type="term" value="F:DNA binding"/>
    <property type="evidence" value="ECO:0007669"/>
    <property type="project" value="InterPro"/>
</dbReference>
<dbReference type="Gene3D" id="3.30.420.340">
    <property type="entry name" value="UvrC, RNAse H endonuclease domain"/>
    <property type="match status" value="1"/>
</dbReference>
<dbReference type="Pfam" id="PF01541">
    <property type="entry name" value="GIY-YIG"/>
    <property type="match status" value="1"/>
</dbReference>
<dbReference type="NCBIfam" id="TIGR00194">
    <property type="entry name" value="uvrC"/>
    <property type="match status" value="1"/>
</dbReference>
<reference evidence="10" key="1">
    <citation type="submission" date="2020-05" db="EMBL/GenBank/DDBJ databases">
        <authorList>
            <person name="Chiriac C."/>
            <person name="Salcher M."/>
            <person name="Ghai R."/>
            <person name="Kavagutti S V."/>
        </authorList>
    </citation>
    <scope>NUCLEOTIDE SEQUENCE</scope>
</reference>
<feature type="domain" description="GIY-YIG" evidence="8">
    <location>
        <begin position="25"/>
        <end position="104"/>
    </location>
</feature>
<evidence type="ECO:0000256" key="1">
    <source>
        <dbReference type="ARBA" id="ARBA00022490"/>
    </source>
</evidence>
<dbReference type="Gene3D" id="1.10.150.20">
    <property type="entry name" value="5' to 3' exonuclease, C-terminal subdomain"/>
    <property type="match status" value="1"/>
</dbReference>
<dbReference type="NCBIfam" id="NF001824">
    <property type="entry name" value="PRK00558.1-5"/>
    <property type="match status" value="1"/>
</dbReference>
<dbReference type="CDD" id="cd10434">
    <property type="entry name" value="GIY-YIG_UvrC_Cho"/>
    <property type="match status" value="1"/>
</dbReference>
<keyword evidence="2" id="KW-0227">DNA damage</keyword>
<evidence type="ECO:0000256" key="2">
    <source>
        <dbReference type="ARBA" id="ARBA00022763"/>
    </source>
</evidence>
<dbReference type="PANTHER" id="PTHR30562">
    <property type="entry name" value="UVRC/OXIDOREDUCTASE"/>
    <property type="match status" value="1"/>
</dbReference>
<dbReference type="Gene3D" id="4.10.860.10">
    <property type="entry name" value="UVR domain"/>
    <property type="match status" value="1"/>
</dbReference>
<dbReference type="EMBL" id="CAFBNB010000022">
    <property type="protein sequence ID" value="CAB4920637.1"/>
    <property type="molecule type" value="Genomic_DNA"/>
</dbReference>
<organism evidence="10">
    <name type="scientific">freshwater metagenome</name>
    <dbReference type="NCBI Taxonomy" id="449393"/>
    <lineage>
        <taxon>unclassified sequences</taxon>
        <taxon>metagenomes</taxon>
        <taxon>ecological metagenomes</taxon>
    </lineage>
</organism>
<keyword evidence="4" id="KW-0267">Excision nuclease</keyword>
<protein>
    <submittedName>
        <fullName evidence="10">Unannotated protein</fullName>
    </submittedName>
</protein>
<dbReference type="PROSITE" id="PS50151">
    <property type="entry name" value="UVR"/>
    <property type="match status" value="1"/>
</dbReference>
<dbReference type="InterPro" id="IPR003583">
    <property type="entry name" value="Hlx-hairpin-Hlx_DNA-bd_motif"/>
</dbReference>
<evidence type="ECO:0000313" key="10">
    <source>
        <dbReference type="EMBL" id="CAB4920637.1"/>
    </source>
</evidence>
<dbReference type="Pfam" id="PF14520">
    <property type="entry name" value="HHH_5"/>
    <property type="match status" value="1"/>
</dbReference>
<dbReference type="InterPro" id="IPR050066">
    <property type="entry name" value="UvrABC_protein_C"/>
</dbReference>
<evidence type="ECO:0000259" key="7">
    <source>
        <dbReference type="PROSITE" id="PS50151"/>
    </source>
</evidence>
<sequence>MTGASSDPVPGTRPPLRPATGAIPTNPGVYRFRDVRGEVIYVGKARNLRSRLTSYFQDPFGLHPRTASMVATAADVDWVVVGNEVEALTLEYAWIKEYDPRFNVKFRDDKTYPYLAVTLGDEFPRVSVVREAKRKGTRYFGPYAHAWAIRSTVDELLKVFPIRSCRDGVFRRAQGIGRPCLLGYIDKCSAPCVGRVTPEEHRAIVDDFCTFMAGQSDRFIRDLERQMQAASAAQAYEEAGRLRDRVGALRRALERNAVVFADSTDADVVAMVEDPLEAAVQVFHVRGGRIRGERGFVLEKSEDLTSAGYLERVLQRIYDDRIDLDVPRELLVSCEPESGPAWAAWLSGKRGSKVDVRVPQRGDKRSLMETAILNATQSLAQHKLRRSTDLTTRSKALQELQEALGLPDAPLRIECIDISTLQGQDTVASLVVFEDGLPKKRDYRTFIIRTVTADDTGAVAEVVQRRFARREAEVPPDDPIEASTERKERKAFAYAPGLLVIDGGQPQVSAAHDALMEAGVTDVPVVGLAKRLEEVWLPGDPDPVILPRSSEGLYLLQRIRDEAHRTAIGLHRRRRGKRATTSALDGIPGLGPKRAQALLRHFGSARKIAMATVDELVAVEGIGPALGATIHESLHPQGALHPPEGSA</sequence>
<dbReference type="SMART" id="SM00278">
    <property type="entry name" value="HhH1"/>
    <property type="match status" value="2"/>
</dbReference>
<keyword evidence="5" id="KW-0234">DNA repair</keyword>
<dbReference type="SMART" id="SM00465">
    <property type="entry name" value="GIYc"/>
    <property type="match status" value="1"/>
</dbReference>
<dbReference type="InterPro" id="IPR035901">
    <property type="entry name" value="GIY-YIG_endonuc_sf"/>
</dbReference>
<dbReference type="InterPro" id="IPR038476">
    <property type="entry name" value="UvrC_RNase_H_dom_sf"/>
</dbReference>
<evidence type="ECO:0000256" key="6">
    <source>
        <dbReference type="SAM" id="MobiDB-lite"/>
    </source>
</evidence>
<dbReference type="InterPro" id="IPR010994">
    <property type="entry name" value="RuvA_2-like"/>
</dbReference>
<dbReference type="SUPFAM" id="SSF46600">
    <property type="entry name" value="C-terminal UvrC-binding domain of UvrB"/>
    <property type="match status" value="1"/>
</dbReference>
<feature type="region of interest" description="Disordered" evidence="6">
    <location>
        <begin position="1"/>
        <end position="22"/>
    </location>
</feature>
<keyword evidence="1" id="KW-0963">Cytoplasm</keyword>
<dbReference type="Gene3D" id="3.40.1440.10">
    <property type="entry name" value="GIY-YIG endonuclease"/>
    <property type="match status" value="1"/>
</dbReference>
<proteinExistence type="inferred from homology"/>
<dbReference type="Pfam" id="PF08459">
    <property type="entry name" value="UvrC_RNaseH_dom"/>
    <property type="match status" value="1"/>
</dbReference>
<dbReference type="SUPFAM" id="SSF82771">
    <property type="entry name" value="GIY-YIG endonuclease"/>
    <property type="match status" value="1"/>
</dbReference>
<dbReference type="GO" id="GO:0009380">
    <property type="term" value="C:excinuclease repair complex"/>
    <property type="evidence" value="ECO:0007669"/>
    <property type="project" value="InterPro"/>
</dbReference>
<dbReference type="HAMAP" id="MF_00203">
    <property type="entry name" value="UvrC"/>
    <property type="match status" value="1"/>
</dbReference>
<gene>
    <name evidence="10" type="ORF">UFOPK3720_00203</name>
</gene>
<feature type="domain" description="UVR" evidence="7">
    <location>
        <begin position="217"/>
        <end position="252"/>
    </location>
</feature>
<dbReference type="SUPFAM" id="SSF47781">
    <property type="entry name" value="RuvA domain 2-like"/>
    <property type="match status" value="1"/>
</dbReference>
<evidence type="ECO:0000259" key="8">
    <source>
        <dbReference type="PROSITE" id="PS50164"/>
    </source>
</evidence>
<dbReference type="GO" id="GO:0009381">
    <property type="term" value="F:excinuclease ABC activity"/>
    <property type="evidence" value="ECO:0007669"/>
    <property type="project" value="InterPro"/>
</dbReference>
<dbReference type="PROSITE" id="PS50164">
    <property type="entry name" value="GIY_YIG"/>
    <property type="match status" value="1"/>
</dbReference>
<dbReference type="PANTHER" id="PTHR30562:SF1">
    <property type="entry name" value="UVRABC SYSTEM PROTEIN C"/>
    <property type="match status" value="1"/>
</dbReference>